<dbReference type="SUPFAM" id="SSF160104">
    <property type="entry name" value="Acetoacetate decarboxylase-like"/>
    <property type="match status" value="1"/>
</dbReference>
<dbReference type="Pfam" id="PF09844">
    <property type="entry name" value="DUF2071"/>
    <property type="match status" value="1"/>
</dbReference>
<dbReference type="EMBL" id="CP003422">
    <property type="protein sequence ID" value="AFH64035.1"/>
    <property type="molecule type" value="Genomic_DNA"/>
</dbReference>
<evidence type="ECO:0008006" key="3">
    <source>
        <dbReference type="Google" id="ProtNLM"/>
    </source>
</evidence>
<gene>
    <name evidence="1" type="ORF">B2K_25685</name>
</gene>
<organism evidence="1 2">
    <name type="scientific">Paenibacillus mucilaginosus K02</name>
    <dbReference type="NCBI Taxonomy" id="997761"/>
    <lineage>
        <taxon>Bacteria</taxon>
        <taxon>Bacillati</taxon>
        <taxon>Bacillota</taxon>
        <taxon>Bacilli</taxon>
        <taxon>Bacillales</taxon>
        <taxon>Paenibacillaceae</taxon>
        <taxon>Paenibacillus</taxon>
    </lineage>
</organism>
<dbReference type="InterPro" id="IPR018644">
    <property type="entry name" value="DUF2071"/>
</dbReference>
<proteinExistence type="predicted"/>
<name>I0BNT8_9BACL</name>
<dbReference type="Gene3D" id="2.40.400.10">
    <property type="entry name" value="Acetoacetate decarboxylase-like"/>
    <property type="match status" value="1"/>
</dbReference>
<sequence>MDHQSIDKPAGTHGGKAGARFWVMKQRWFDLLFAHWALPPARLQSCLPPGLPLDTYGGEAWIGIVPFRMNGIRARWLPPIPGVSAFPELNVRTYVRVGGRPGVYFFSLDTSHALAAALARRFYHLPYFRAEMSVASGGGEGWVRYACRRTRGGGAGETAFCGMYRPLSAPFSAARGSLVHWLTERYSLFTVKRGGEVLRCDISHEPWRLQMAEVRLAENSMTAGQGLPFQLEGAPLVNYAREREVEIGWIRPAAEYRNTDGEG</sequence>
<dbReference type="KEGG" id="pmw:B2K_25685"/>
<accession>I0BNT8</accession>
<dbReference type="HOGENOM" id="CLU_081757_1_0_9"/>
<protein>
    <recommendedName>
        <fullName evidence="3">DUF2071 domain-containing protein</fullName>
    </recommendedName>
</protein>
<dbReference type="PATRIC" id="fig|997761.3.peg.5111"/>
<evidence type="ECO:0000313" key="2">
    <source>
        <dbReference type="Proteomes" id="UP000007392"/>
    </source>
</evidence>
<dbReference type="RefSeq" id="WP_014652056.1">
    <property type="nucleotide sequence ID" value="NC_017672.3"/>
</dbReference>
<dbReference type="OrthoDB" id="150993at2"/>
<dbReference type="AlphaFoldDB" id="I0BNT8"/>
<dbReference type="PANTHER" id="PTHR39186:SF1">
    <property type="entry name" value="DUF2071 DOMAIN-CONTAINING PROTEIN"/>
    <property type="match status" value="1"/>
</dbReference>
<reference evidence="1 2" key="1">
    <citation type="submission" date="2013-06" db="EMBL/GenBank/DDBJ databases">
        <title>Complete genome sequence of Paenibacillus mucilaginosus K02.</title>
        <authorList>
            <person name="Xiao B."/>
            <person name="Sun L."/>
            <person name="Xiao L."/>
            <person name="Lian B."/>
        </authorList>
    </citation>
    <scope>NUCLEOTIDE SEQUENCE [LARGE SCALE GENOMIC DNA]</scope>
    <source>
        <strain evidence="1 2">K02</strain>
    </source>
</reference>
<evidence type="ECO:0000313" key="1">
    <source>
        <dbReference type="EMBL" id="AFH64035.1"/>
    </source>
</evidence>
<dbReference type="Proteomes" id="UP000007392">
    <property type="component" value="Chromosome"/>
</dbReference>
<dbReference type="InterPro" id="IPR023375">
    <property type="entry name" value="ADC_dom_sf"/>
</dbReference>
<dbReference type="PANTHER" id="PTHR39186">
    <property type="entry name" value="DUF2071 FAMILY PROTEIN"/>
    <property type="match status" value="1"/>
</dbReference>